<feature type="transmembrane region" description="Helical" evidence="2">
    <location>
        <begin position="59"/>
        <end position="79"/>
    </location>
</feature>
<feature type="region of interest" description="Disordered" evidence="1">
    <location>
        <begin position="552"/>
        <end position="578"/>
    </location>
</feature>
<feature type="compositionally biased region" description="Basic residues" evidence="1">
    <location>
        <begin position="764"/>
        <end position="784"/>
    </location>
</feature>
<dbReference type="Proteomes" id="UP000015241">
    <property type="component" value="Unassembled WGS sequence"/>
</dbReference>
<dbReference type="AlphaFoldDB" id="S8FUS3"/>
<keyword evidence="2" id="KW-0812">Transmembrane</keyword>
<dbReference type="HOGENOM" id="CLU_015637_0_0_1"/>
<proteinExistence type="predicted"/>
<feature type="compositionally biased region" description="Basic and acidic residues" evidence="1">
    <location>
        <begin position="449"/>
        <end position="459"/>
    </location>
</feature>
<dbReference type="InParanoid" id="S8FUS3"/>
<protein>
    <submittedName>
        <fullName evidence="3">Uncharacterized protein</fullName>
    </submittedName>
</protein>
<feature type="region of interest" description="Disordered" evidence="1">
    <location>
        <begin position="443"/>
        <end position="479"/>
    </location>
</feature>
<feature type="region of interest" description="Disordered" evidence="1">
    <location>
        <begin position="755"/>
        <end position="811"/>
    </location>
</feature>
<gene>
    <name evidence="3" type="ORF">FOMPIDRAFT_1029530</name>
</gene>
<feature type="compositionally biased region" description="Polar residues" evidence="1">
    <location>
        <begin position="319"/>
        <end position="342"/>
    </location>
</feature>
<accession>S8FUS3</accession>
<feature type="region of interest" description="Disordered" evidence="1">
    <location>
        <begin position="660"/>
        <end position="721"/>
    </location>
</feature>
<feature type="transmembrane region" description="Helical" evidence="2">
    <location>
        <begin position="195"/>
        <end position="221"/>
    </location>
</feature>
<evidence type="ECO:0000256" key="1">
    <source>
        <dbReference type="SAM" id="MobiDB-lite"/>
    </source>
</evidence>
<feature type="compositionally biased region" description="Low complexity" evidence="1">
    <location>
        <begin position="465"/>
        <end position="479"/>
    </location>
</feature>
<keyword evidence="2" id="KW-1133">Transmembrane helix</keyword>
<feature type="region of interest" description="Disordered" evidence="1">
    <location>
        <begin position="621"/>
        <end position="648"/>
    </location>
</feature>
<feature type="region of interest" description="Disordered" evidence="1">
    <location>
        <begin position="315"/>
        <end position="346"/>
    </location>
</feature>
<dbReference type="STRING" id="743788.S8FUS3"/>
<feature type="transmembrane region" description="Helical" evidence="2">
    <location>
        <begin position="21"/>
        <end position="47"/>
    </location>
</feature>
<keyword evidence="4" id="KW-1185">Reference proteome</keyword>
<keyword evidence="2" id="KW-0472">Membrane</keyword>
<dbReference type="eggNOG" id="ENOG502SKBB">
    <property type="taxonomic scope" value="Eukaryota"/>
</dbReference>
<feature type="transmembrane region" description="Helical" evidence="2">
    <location>
        <begin position="144"/>
        <end position="161"/>
    </location>
</feature>
<dbReference type="OrthoDB" id="3219582at2759"/>
<dbReference type="EMBL" id="KE504138">
    <property type="protein sequence ID" value="EPT01985.1"/>
    <property type="molecule type" value="Genomic_DNA"/>
</dbReference>
<feature type="transmembrane region" description="Helical" evidence="2">
    <location>
        <begin position="99"/>
        <end position="124"/>
    </location>
</feature>
<evidence type="ECO:0000256" key="2">
    <source>
        <dbReference type="SAM" id="Phobius"/>
    </source>
</evidence>
<evidence type="ECO:0000313" key="3">
    <source>
        <dbReference type="EMBL" id="EPT01985.1"/>
    </source>
</evidence>
<reference evidence="3 4" key="1">
    <citation type="journal article" date="2012" name="Science">
        <title>The Paleozoic origin of enzymatic lignin decomposition reconstructed from 31 fungal genomes.</title>
        <authorList>
            <person name="Floudas D."/>
            <person name="Binder M."/>
            <person name="Riley R."/>
            <person name="Barry K."/>
            <person name="Blanchette R.A."/>
            <person name="Henrissat B."/>
            <person name="Martinez A.T."/>
            <person name="Otillar R."/>
            <person name="Spatafora J.W."/>
            <person name="Yadav J.S."/>
            <person name="Aerts A."/>
            <person name="Benoit I."/>
            <person name="Boyd A."/>
            <person name="Carlson A."/>
            <person name="Copeland A."/>
            <person name="Coutinho P.M."/>
            <person name="de Vries R.P."/>
            <person name="Ferreira P."/>
            <person name="Findley K."/>
            <person name="Foster B."/>
            <person name="Gaskell J."/>
            <person name="Glotzer D."/>
            <person name="Gorecki P."/>
            <person name="Heitman J."/>
            <person name="Hesse C."/>
            <person name="Hori C."/>
            <person name="Igarashi K."/>
            <person name="Jurgens J.A."/>
            <person name="Kallen N."/>
            <person name="Kersten P."/>
            <person name="Kohler A."/>
            <person name="Kuees U."/>
            <person name="Kumar T.K.A."/>
            <person name="Kuo A."/>
            <person name="LaButti K."/>
            <person name="Larrondo L.F."/>
            <person name="Lindquist E."/>
            <person name="Ling A."/>
            <person name="Lombard V."/>
            <person name="Lucas S."/>
            <person name="Lundell T."/>
            <person name="Martin R."/>
            <person name="McLaughlin D.J."/>
            <person name="Morgenstern I."/>
            <person name="Morin E."/>
            <person name="Murat C."/>
            <person name="Nagy L.G."/>
            <person name="Nolan M."/>
            <person name="Ohm R.A."/>
            <person name="Patyshakuliyeva A."/>
            <person name="Rokas A."/>
            <person name="Ruiz-Duenas F.J."/>
            <person name="Sabat G."/>
            <person name="Salamov A."/>
            <person name="Samejima M."/>
            <person name="Schmutz J."/>
            <person name="Slot J.C."/>
            <person name="St John F."/>
            <person name="Stenlid J."/>
            <person name="Sun H."/>
            <person name="Sun S."/>
            <person name="Syed K."/>
            <person name="Tsang A."/>
            <person name="Wiebenga A."/>
            <person name="Young D."/>
            <person name="Pisabarro A."/>
            <person name="Eastwood D.C."/>
            <person name="Martin F."/>
            <person name="Cullen D."/>
            <person name="Grigoriev I.V."/>
            <person name="Hibbett D.S."/>
        </authorList>
    </citation>
    <scope>NUCLEOTIDE SEQUENCE</scope>
    <source>
        <strain evidence="4">FP-58527</strain>
    </source>
</reference>
<name>S8FUS3_FOMSC</name>
<evidence type="ECO:0000313" key="4">
    <source>
        <dbReference type="Proteomes" id="UP000015241"/>
    </source>
</evidence>
<sequence>MIRGLHPSPHNSQRIHGQGKHVFLTTEGFTYCGLALLDLLAHVIPAASAQLGVFKPLDILTGALSSIPLLLYSSFLYTFTASQFIPSLPRQHRLLAKQILIFFIPVIVVANGIGSFLTLSYRFIGNSLLVGFTDEAIHLGFDSLTLSVLVVYQLLNFGLAANRLARAVRYRQDLALEEKSNHSEYKAQTFRGSPWLVVGMLLGALETILGFPGGGFALAFVRRVLRMLGRACLIVGAFNGVDTIEDFHILKSEAVQQRRRSKLLGLIGNPRNSTFRQLEGYIYDPTTGGLRPKQSQLSMMASNALDEIRTISIRLGPSPRSSVRPTDMSLQGSSGRGTSAPGSSVEAVVHTRVRTPPLNFPAVRLRDPPRRAARPQERVTVHWGDSLAAPHLELRRVSELLDENSWTHLTQLGIDPYGDVHPHLGVFRAISLPTHVAMEQWATAQSDHPSLRRFSDEARSKHRSSPAYSSASPSGTGYSQSIEEAEAFASLGRQDSVLSLPSSAIIAPVVRRARTLARHTYGGGQAQEAHRRGNSYASSLELLQVLASQFPGTPSAVSQSSSQRAIQGSHHPSASQSSGEMVLMALGDASLARADSWEARTLPSHSRAPSKDLLAMTPQTIQDEGEPRMSEDSTLIGHSSHKKQMSTDSQVAAVAAGLPTPTSMRIGLPTPPMSASQEDMQAKIRERARKSATPSANPRPPPPVRMDSVDSTDLQDVPPARPRIKSVGIAPRRHTPTPTNSSIYTRESVAVELDEVGEPMDVRRRSRKLSKRSKRNSRASRKERKSMVAGVDVAPVPITTVDPTDRSVFED</sequence>
<organism evidence="3 4">
    <name type="scientific">Fomitopsis schrenkii</name>
    <name type="common">Brown rot fungus</name>
    <dbReference type="NCBI Taxonomy" id="2126942"/>
    <lineage>
        <taxon>Eukaryota</taxon>
        <taxon>Fungi</taxon>
        <taxon>Dikarya</taxon>
        <taxon>Basidiomycota</taxon>
        <taxon>Agaricomycotina</taxon>
        <taxon>Agaricomycetes</taxon>
        <taxon>Polyporales</taxon>
        <taxon>Fomitopsis</taxon>
    </lineage>
</organism>